<keyword evidence="1" id="KW-0175">Coiled coil</keyword>
<gene>
    <name evidence="3" type="ordered locus">sce2890</name>
</gene>
<dbReference type="HOGENOM" id="CLU_1625980_0_0_7"/>
<accession>A9GES1</accession>
<dbReference type="EMBL" id="AM746676">
    <property type="protein sequence ID" value="CAN93049.1"/>
    <property type="molecule type" value="Genomic_DNA"/>
</dbReference>
<sequence>MSGRTPDGKRRGGSPYRSDATDAVRLEILEDRVEEQRQALDRQQRAIDELRQELERMRAQLAHLPAPAPPAKAKPPTRDDIRRAAEDLLRRAGRLPSSEVFSELRKLVDAHPSHGFIEELVDRVHCARCARRIRRPDPSEPAHHERYWSGRCPRCNEPLSFQR</sequence>
<organism evidence="3 4">
    <name type="scientific">Sorangium cellulosum (strain So ce56)</name>
    <name type="common">Polyangium cellulosum (strain So ce56)</name>
    <dbReference type="NCBI Taxonomy" id="448385"/>
    <lineage>
        <taxon>Bacteria</taxon>
        <taxon>Pseudomonadati</taxon>
        <taxon>Myxococcota</taxon>
        <taxon>Polyangia</taxon>
        <taxon>Polyangiales</taxon>
        <taxon>Polyangiaceae</taxon>
        <taxon>Sorangium</taxon>
    </lineage>
</organism>
<keyword evidence="4" id="KW-1185">Reference proteome</keyword>
<evidence type="ECO:0000256" key="1">
    <source>
        <dbReference type="SAM" id="Coils"/>
    </source>
</evidence>
<evidence type="ECO:0000256" key="2">
    <source>
        <dbReference type="SAM" id="MobiDB-lite"/>
    </source>
</evidence>
<evidence type="ECO:0000313" key="4">
    <source>
        <dbReference type="Proteomes" id="UP000002139"/>
    </source>
</evidence>
<feature type="compositionally biased region" description="Basic and acidic residues" evidence="2">
    <location>
        <begin position="1"/>
        <end position="10"/>
    </location>
</feature>
<reference evidence="3 4" key="1">
    <citation type="journal article" date="2007" name="Nat. Biotechnol.">
        <title>Complete genome sequence of the myxobacterium Sorangium cellulosum.</title>
        <authorList>
            <person name="Schneiker S."/>
            <person name="Perlova O."/>
            <person name="Kaiser O."/>
            <person name="Gerth K."/>
            <person name="Alici A."/>
            <person name="Altmeyer M.O."/>
            <person name="Bartels D."/>
            <person name="Bekel T."/>
            <person name="Beyer S."/>
            <person name="Bode E."/>
            <person name="Bode H.B."/>
            <person name="Bolten C.J."/>
            <person name="Choudhuri J.V."/>
            <person name="Doss S."/>
            <person name="Elnakady Y.A."/>
            <person name="Frank B."/>
            <person name="Gaigalat L."/>
            <person name="Goesmann A."/>
            <person name="Groeger C."/>
            <person name="Gross F."/>
            <person name="Jelsbak L."/>
            <person name="Jelsbak L."/>
            <person name="Kalinowski J."/>
            <person name="Kegler C."/>
            <person name="Knauber T."/>
            <person name="Konietzny S."/>
            <person name="Kopp M."/>
            <person name="Krause L."/>
            <person name="Krug D."/>
            <person name="Linke B."/>
            <person name="Mahmud T."/>
            <person name="Martinez-Arias R."/>
            <person name="McHardy A.C."/>
            <person name="Merai M."/>
            <person name="Meyer F."/>
            <person name="Mormann S."/>
            <person name="Munoz-Dorado J."/>
            <person name="Perez J."/>
            <person name="Pradella S."/>
            <person name="Rachid S."/>
            <person name="Raddatz G."/>
            <person name="Rosenau F."/>
            <person name="Rueckert C."/>
            <person name="Sasse F."/>
            <person name="Scharfe M."/>
            <person name="Schuster S.C."/>
            <person name="Suen G."/>
            <person name="Treuner-Lange A."/>
            <person name="Velicer G.J."/>
            <person name="Vorholter F.-J."/>
            <person name="Weissman K.J."/>
            <person name="Welch R.D."/>
            <person name="Wenzel S.C."/>
            <person name="Whitworth D.E."/>
            <person name="Wilhelm S."/>
            <person name="Wittmann C."/>
            <person name="Bloecker H."/>
            <person name="Puehler A."/>
            <person name="Mueller R."/>
        </authorList>
    </citation>
    <scope>NUCLEOTIDE SEQUENCE [LARGE SCALE GENOMIC DNA]</scope>
    <source>
        <strain evidence="4">So ce56</strain>
    </source>
</reference>
<proteinExistence type="predicted"/>
<name>A9GES1_SORC5</name>
<dbReference type="AlphaFoldDB" id="A9GES1"/>
<feature type="coiled-coil region" evidence="1">
    <location>
        <begin position="23"/>
        <end position="60"/>
    </location>
</feature>
<evidence type="ECO:0000313" key="3">
    <source>
        <dbReference type="EMBL" id="CAN93049.1"/>
    </source>
</evidence>
<dbReference type="KEGG" id="scl:sce2890"/>
<feature type="region of interest" description="Disordered" evidence="2">
    <location>
        <begin position="1"/>
        <end position="23"/>
    </location>
</feature>
<dbReference type="RefSeq" id="WP_012235521.1">
    <property type="nucleotide sequence ID" value="NC_010162.1"/>
</dbReference>
<dbReference type="BioCyc" id="SCEL448385:SCE_RS14835-MONOMER"/>
<dbReference type="Proteomes" id="UP000002139">
    <property type="component" value="Chromosome"/>
</dbReference>
<dbReference type="STRING" id="448385.sce2890"/>
<protein>
    <submittedName>
        <fullName evidence="3">Uncharacterized protein</fullName>
    </submittedName>
</protein>